<accession>A0A3M7RH69</accession>
<gene>
    <name evidence="1" type="ORF">BpHYR1_016213</name>
</gene>
<sequence length="68" mass="7714">MVADQFKKCEKCKNVKKCDRIFVSSLIIILNKSSVLNQSILSAISFSSLLVLSRWVNDRGSQLGENYF</sequence>
<proteinExistence type="predicted"/>
<evidence type="ECO:0000313" key="1">
    <source>
        <dbReference type="EMBL" id="RNA22926.1"/>
    </source>
</evidence>
<dbReference type="Proteomes" id="UP000276133">
    <property type="component" value="Unassembled WGS sequence"/>
</dbReference>
<organism evidence="1 2">
    <name type="scientific">Brachionus plicatilis</name>
    <name type="common">Marine rotifer</name>
    <name type="synonym">Brachionus muelleri</name>
    <dbReference type="NCBI Taxonomy" id="10195"/>
    <lineage>
        <taxon>Eukaryota</taxon>
        <taxon>Metazoa</taxon>
        <taxon>Spiralia</taxon>
        <taxon>Gnathifera</taxon>
        <taxon>Rotifera</taxon>
        <taxon>Eurotatoria</taxon>
        <taxon>Monogononta</taxon>
        <taxon>Pseudotrocha</taxon>
        <taxon>Ploima</taxon>
        <taxon>Brachionidae</taxon>
        <taxon>Brachionus</taxon>
    </lineage>
</organism>
<protein>
    <submittedName>
        <fullName evidence="1">Uncharacterized protein</fullName>
    </submittedName>
</protein>
<evidence type="ECO:0000313" key="2">
    <source>
        <dbReference type="Proteomes" id="UP000276133"/>
    </source>
</evidence>
<dbReference type="EMBL" id="REGN01003375">
    <property type="protein sequence ID" value="RNA22926.1"/>
    <property type="molecule type" value="Genomic_DNA"/>
</dbReference>
<comment type="caution">
    <text evidence="1">The sequence shown here is derived from an EMBL/GenBank/DDBJ whole genome shotgun (WGS) entry which is preliminary data.</text>
</comment>
<name>A0A3M7RH69_BRAPC</name>
<keyword evidence="2" id="KW-1185">Reference proteome</keyword>
<reference evidence="1 2" key="1">
    <citation type="journal article" date="2018" name="Sci. Rep.">
        <title>Genomic signatures of local adaptation to the degree of environmental predictability in rotifers.</title>
        <authorList>
            <person name="Franch-Gras L."/>
            <person name="Hahn C."/>
            <person name="Garcia-Roger E.M."/>
            <person name="Carmona M.J."/>
            <person name="Serra M."/>
            <person name="Gomez A."/>
        </authorList>
    </citation>
    <scope>NUCLEOTIDE SEQUENCE [LARGE SCALE GENOMIC DNA]</scope>
    <source>
        <strain evidence="1">HYR1</strain>
    </source>
</reference>
<dbReference type="AlphaFoldDB" id="A0A3M7RH69"/>